<sequence length="621" mass="67729">MQLSGLVVASRLSEDPSISVLVIEAGHADLDDPSILSPAAITTHLGKDKYDWNFSTIPQDGLNGRALPWPRGKGLGGSSAINYLQFHLPAKSDIDAWEVLGNPGWNWERLKPYYKKVEGFVPPASKPDAVSFDVSQHGLDGPLTVAYPKTLSGLEIPYQEVCYYLKFLHLTEFVIQTLGTWLSPVCVDPETRVRTYSANAYYAPNAARPNLSVLSSAQVVKIEFSSMRDVTTMIATGVTFVIGNEFFTVQASQEVVIAAGAVGSPQILELSGIGDRTVLDQAGVKVKHHLPGVGTNLQEHVMLAMSFEMANDPDDKYVTLDCLRDPVQRQKQLGLLQATGTGAFSMSPTCKTFAPLSAISSSYDALQGKLKASITNRKHTQAVQKQYAVFLDHIAKKEPSCELSLVPGALRSPKAQPQPGKKYLTMNSFLNHAFSRGTIHIVSSNFQEPPAIDPHYFEEEYDLMSLVECVKFNRRLVQQEPLRSILSGVELFPGLEYDTDDKLAGYVKEYATTTFHPAGSCAMLPLDDGGVVDTKLKVYGTKNVRVVDASIIPLQIGAHIQATVYAIAELGASALADGYPKMTDVVVSGGHNQRKIQKLKDIFSDLMLLAVLSPVCLAQRD</sequence>
<gene>
    <name evidence="1" type="ORF">K488DRAFT_48081</name>
</gene>
<reference evidence="1" key="1">
    <citation type="submission" date="2021-02" db="EMBL/GenBank/DDBJ databases">
        <authorList>
            <consortium name="DOE Joint Genome Institute"/>
            <person name="Ahrendt S."/>
            <person name="Looney B.P."/>
            <person name="Miyauchi S."/>
            <person name="Morin E."/>
            <person name="Drula E."/>
            <person name="Courty P.E."/>
            <person name="Chicoki N."/>
            <person name="Fauchery L."/>
            <person name="Kohler A."/>
            <person name="Kuo A."/>
            <person name="Labutti K."/>
            <person name="Pangilinan J."/>
            <person name="Lipzen A."/>
            <person name="Riley R."/>
            <person name="Andreopoulos W."/>
            <person name="He G."/>
            <person name="Johnson J."/>
            <person name="Barry K.W."/>
            <person name="Grigoriev I.V."/>
            <person name="Nagy L."/>
            <person name="Hibbett D."/>
            <person name="Henrissat B."/>
            <person name="Matheny P.B."/>
            <person name="Labbe J."/>
            <person name="Martin F."/>
        </authorList>
    </citation>
    <scope>NUCLEOTIDE SEQUENCE</scope>
    <source>
        <strain evidence="1">EC-137</strain>
    </source>
</reference>
<comment type="caution">
    <text evidence="1">The sequence shown here is derived from an EMBL/GenBank/DDBJ whole genome shotgun (WGS) entry which is preliminary data.</text>
</comment>
<keyword evidence="2" id="KW-1185">Reference proteome</keyword>
<evidence type="ECO:0000313" key="2">
    <source>
        <dbReference type="Proteomes" id="UP000814128"/>
    </source>
</evidence>
<name>A0ACB8QN14_9AGAM</name>
<accession>A0ACB8QN14</accession>
<organism evidence="1 2">
    <name type="scientific">Vararia minispora EC-137</name>
    <dbReference type="NCBI Taxonomy" id="1314806"/>
    <lineage>
        <taxon>Eukaryota</taxon>
        <taxon>Fungi</taxon>
        <taxon>Dikarya</taxon>
        <taxon>Basidiomycota</taxon>
        <taxon>Agaricomycotina</taxon>
        <taxon>Agaricomycetes</taxon>
        <taxon>Russulales</taxon>
        <taxon>Lachnocladiaceae</taxon>
        <taxon>Vararia</taxon>
    </lineage>
</organism>
<protein>
    <submittedName>
        <fullName evidence="1">Alcohol oxidase</fullName>
    </submittedName>
</protein>
<evidence type="ECO:0000313" key="1">
    <source>
        <dbReference type="EMBL" id="KAI0033253.1"/>
    </source>
</evidence>
<proteinExistence type="predicted"/>
<reference evidence="1" key="2">
    <citation type="journal article" date="2022" name="New Phytol.">
        <title>Evolutionary transition to the ectomycorrhizal habit in the genomes of a hyperdiverse lineage of mushroom-forming fungi.</title>
        <authorList>
            <person name="Looney B."/>
            <person name="Miyauchi S."/>
            <person name="Morin E."/>
            <person name="Drula E."/>
            <person name="Courty P.E."/>
            <person name="Kohler A."/>
            <person name="Kuo A."/>
            <person name="LaButti K."/>
            <person name="Pangilinan J."/>
            <person name="Lipzen A."/>
            <person name="Riley R."/>
            <person name="Andreopoulos W."/>
            <person name="He G."/>
            <person name="Johnson J."/>
            <person name="Nolan M."/>
            <person name="Tritt A."/>
            <person name="Barry K.W."/>
            <person name="Grigoriev I.V."/>
            <person name="Nagy L.G."/>
            <person name="Hibbett D."/>
            <person name="Henrissat B."/>
            <person name="Matheny P.B."/>
            <person name="Labbe J."/>
            <person name="Martin F.M."/>
        </authorList>
    </citation>
    <scope>NUCLEOTIDE SEQUENCE</scope>
    <source>
        <strain evidence="1">EC-137</strain>
    </source>
</reference>
<dbReference type="EMBL" id="MU273524">
    <property type="protein sequence ID" value="KAI0033253.1"/>
    <property type="molecule type" value="Genomic_DNA"/>
</dbReference>
<dbReference type="Proteomes" id="UP000814128">
    <property type="component" value="Unassembled WGS sequence"/>
</dbReference>